<dbReference type="NCBIfam" id="TIGR03006">
    <property type="entry name" value="pepcterm_polyde"/>
    <property type="match status" value="1"/>
</dbReference>
<organism evidence="2 3">
    <name type="scientific">Marinobacter zhanjiangensis</name>
    <dbReference type="NCBI Taxonomy" id="578215"/>
    <lineage>
        <taxon>Bacteria</taxon>
        <taxon>Pseudomonadati</taxon>
        <taxon>Pseudomonadota</taxon>
        <taxon>Gammaproteobacteria</taxon>
        <taxon>Pseudomonadales</taxon>
        <taxon>Marinobacteraceae</taxon>
        <taxon>Marinobacter</taxon>
    </lineage>
</organism>
<evidence type="ECO:0000259" key="1">
    <source>
        <dbReference type="PROSITE" id="PS51677"/>
    </source>
</evidence>
<dbReference type="Gene3D" id="3.20.20.370">
    <property type="entry name" value="Glycoside hydrolase/deacetylase"/>
    <property type="match status" value="1"/>
</dbReference>
<evidence type="ECO:0000313" key="2">
    <source>
        <dbReference type="EMBL" id="GGY80039.1"/>
    </source>
</evidence>
<dbReference type="PANTHER" id="PTHR47561:SF1">
    <property type="entry name" value="POLYSACCHARIDE DEACETYLASE FAMILY PROTEIN (AFU_ORTHOLOGUE AFUA_6G05030)"/>
    <property type="match status" value="1"/>
</dbReference>
<dbReference type="PROSITE" id="PS51677">
    <property type="entry name" value="NODB"/>
    <property type="match status" value="1"/>
</dbReference>
<feature type="domain" description="NodB homology" evidence="1">
    <location>
        <begin position="36"/>
        <end position="311"/>
    </location>
</feature>
<dbReference type="Pfam" id="PF01522">
    <property type="entry name" value="Polysacc_deac_1"/>
    <property type="match status" value="1"/>
</dbReference>
<reference evidence="3" key="1">
    <citation type="journal article" date="2019" name="Int. J. Syst. Evol. Microbiol.">
        <title>The Global Catalogue of Microorganisms (GCM) 10K type strain sequencing project: providing services to taxonomists for standard genome sequencing and annotation.</title>
        <authorList>
            <consortium name="The Broad Institute Genomics Platform"/>
            <consortium name="The Broad Institute Genome Sequencing Center for Infectious Disease"/>
            <person name="Wu L."/>
            <person name="Ma J."/>
        </authorList>
    </citation>
    <scope>NUCLEOTIDE SEQUENCE [LARGE SCALE GENOMIC DNA]</scope>
    <source>
        <strain evidence="3">KCTC 22280</strain>
    </source>
</reference>
<dbReference type="CDD" id="cd10941">
    <property type="entry name" value="CE4_PuuE_HpPgdA_like_2"/>
    <property type="match status" value="1"/>
</dbReference>
<proteinExistence type="predicted"/>
<name>A0ABQ3B674_9GAMM</name>
<accession>A0ABQ3B674</accession>
<dbReference type="InterPro" id="IPR014344">
    <property type="entry name" value="XrtA_polysacc_deacetyl"/>
</dbReference>
<evidence type="ECO:0000313" key="3">
    <source>
        <dbReference type="Proteomes" id="UP000601597"/>
    </source>
</evidence>
<keyword evidence="3" id="KW-1185">Reference proteome</keyword>
<gene>
    <name evidence="2" type="ORF">GCM10007071_29190</name>
</gene>
<dbReference type="RefSeq" id="WP_189577525.1">
    <property type="nucleotide sequence ID" value="NZ_BMXV01000007.1"/>
</dbReference>
<sequence length="311" mass="36121">MTEPVQSAVATGDTRGKTLHALSVDVEDYFHVAALSQVISPEDWGSLPSRVERNTERLLELFDRKQVKCTFFVLGWVAERYPQLIRKLADHGHEIASHGYSHQLVYNQTPAVFTEETRKSKALLEDIIQQPVTGYRAASYSITRESLWALDILAELGFTWDSSIFPIHHDRYGIPDSPKTPYTIQTSNGTALREFPLTTARFFRMTVPAAGGGYFRQFPYPLFRHLFRLASVGDTQPQMFYLHPWEIDPDQPRYNNASWFSRFRHYTNLDKCYGRLERLLEDFRFGTVSQSYEEYKPDRIKLHQNEMIRLA</sequence>
<dbReference type="InterPro" id="IPR011330">
    <property type="entry name" value="Glyco_hydro/deAcase_b/a-brl"/>
</dbReference>
<dbReference type="Pfam" id="PF11959">
    <property type="entry name" value="DUF3473"/>
    <property type="match status" value="1"/>
</dbReference>
<dbReference type="InterPro" id="IPR022560">
    <property type="entry name" value="DUF3473"/>
</dbReference>
<comment type="caution">
    <text evidence="2">The sequence shown here is derived from an EMBL/GenBank/DDBJ whole genome shotgun (WGS) entry which is preliminary data.</text>
</comment>
<dbReference type="EMBL" id="BMXV01000007">
    <property type="protein sequence ID" value="GGY80039.1"/>
    <property type="molecule type" value="Genomic_DNA"/>
</dbReference>
<dbReference type="InterPro" id="IPR002509">
    <property type="entry name" value="NODB_dom"/>
</dbReference>
<dbReference type="Proteomes" id="UP000601597">
    <property type="component" value="Unassembled WGS sequence"/>
</dbReference>
<protein>
    <submittedName>
        <fullName evidence="2">Polysaccharide deacetylase</fullName>
    </submittedName>
</protein>
<dbReference type="InterPro" id="IPR045235">
    <property type="entry name" value="PuuE_HpPgdA-like"/>
</dbReference>
<dbReference type="PANTHER" id="PTHR47561">
    <property type="entry name" value="POLYSACCHARIDE DEACETYLASE FAMILY PROTEIN (AFU_ORTHOLOGUE AFUA_6G05030)"/>
    <property type="match status" value="1"/>
</dbReference>
<dbReference type="SUPFAM" id="SSF88713">
    <property type="entry name" value="Glycoside hydrolase/deacetylase"/>
    <property type="match status" value="1"/>
</dbReference>